<dbReference type="SMART" id="SM00060">
    <property type="entry name" value="FN3"/>
    <property type="match status" value="3"/>
</dbReference>
<dbReference type="SUPFAM" id="SSF49265">
    <property type="entry name" value="Fibronectin type III"/>
    <property type="match status" value="2"/>
</dbReference>
<dbReference type="Pfam" id="PF00041">
    <property type="entry name" value="fn3"/>
    <property type="match status" value="2"/>
</dbReference>
<keyword evidence="1" id="KW-0326">Glycosidase</keyword>
<dbReference type="PANTHER" id="PTHR46957">
    <property type="entry name" value="CYTOKINE RECEPTOR"/>
    <property type="match status" value="1"/>
</dbReference>
<organism evidence="5 6">
    <name type="scientific">Streptomyces flavofungini</name>
    <dbReference type="NCBI Taxonomy" id="68200"/>
    <lineage>
        <taxon>Bacteria</taxon>
        <taxon>Bacillati</taxon>
        <taxon>Actinomycetota</taxon>
        <taxon>Actinomycetes</taxon>
        <taxon>Kitasatosporales</taxon>
        <taxon>Streptomycetaceae</taxon>
        <taxon>Streptomyces</taxon>
    </lineage>
</organism>
<feature type="region of interest" description="Disordered" evidence="3">
    <location>
        <begin position="340"/>
        <end position="360"/>
    </location>
</feature>
<protein>
    <submittedName>
        <fullName evidence="5">Fibronectin type III domain-containing protein</fullName>
    </submittedName>
</protein>
<sequence length="360" mass="38201">MCPRHPCQIGPDQSRRVEGTTVRRTPHPPRHRLPLKSACLTVTAAVFVLSSCAWGGDDGKSTRIPSAPRGLTVQAGSATSVHVMWNSTTDGSDVTGYEIYRGTAKVKDVPADRHMVDITGLKPKATYTFSVRARDGDGNVSPDSKKLRVTTPAATTADRKAPASPRTLRGEAQGGHAATLAWDASKDNRSVASYEIYQGGSKIHSVGGGTTDTLITGLRPGTTYRFTVKARDAADNFSAASPAVRVRTAAGKDSGRATAPADFTARTHKSGDGAYYIDLTWKPPHTGGAVTEYQIHLDGKSATSLVFGGTAPQDKAKHSFYVGRKSGDTHRVKLRAKLPDGTWGGYSPERTVTTAQSGPK</sequence>
<dbReference type="PROSITE" id="PS50853">
    <property type="entry name" value="FN3"/>
    <property type="match status" value="3"/>
</dbReference>
<keyword evidence="2" id="KW-0624">Polysaccharide degradation</keyword>
<evidence type="ECO:0000313" key="6">
    <source>
        <dbReference type="Proteomes" id="UP000634780"/>
    </source>
</evidence>
<accession>A0ABS0XFC2</accession>
<feature type="compositionally biased region" description="Polar residues" evidence="3">
    <location>
        <begin position="350"/>
        <end position="360"/>
    </location>
</feature>
<feature type="domain" description="Fibronectin type-III" evidence="4">
    <location>
        <begin position="164"/>
        <end position="251"/>
    </location>
</feature>
<feature type="domain" description="Fibronectin type-III" evidence="4">
    <location>
        <begin position="259"/>
        <end position="357"/>
    </location>
</feature>
<dbReference type="InterPro" id="IPR036116">
    <property type="entry name" value="FN3_sf"/>
</dbReference>
<reference evidence="5 6" key="1">
    <citation type="submission" date="2020-12" db="EMBL/GenBank/DDBJ databases">
        <title>Streptomyces typhae sp. nov., a novel endophytic actinomycete isolated from the root of cattail pollen (Typha angustifolia L.).</title>
        <authorList>
            <person name="Peng C."/>
            <person name="Liu C."/>
        </authorList>
    </citation>
    <scope>NUCLEOTIDE SEQUENCE [LARGE SCALE GENOMIC DNA]</scope>
    <source>
        <strain evidence="5 6">JCM 4753</strain>
    </source>
</reference>
<feature type="domain" description="Fibronectin type-III" evidence="4">
    <location>
        <begin position="67"/>
        <end position="154"/>
    </location>
</feature>
<dbReference type="InterPro" id="IPR050713">
    <property type="entry name" value="RTP_Phos/Ushers"/>
</dbReference>
<dbReference type="EMBL" id="JAEKOZ010000031">
    <property type="protein sequence ID" value="MBJ3811914.1"/>
    <property type="molecule type" value="Genomic_DNA"/>
</dbReference>
<evidence type="ECO:0000256" key="2">
    <source>
        <dbReference type="ARBA" id="ARBA00023326"/>
    </source>
</evidence>
<keyword evidence="6" id="KW-1185">Reference proteome</keyword>
<evidence type="ECO:0000313" key="5">
    <source>
        <dbReference type="EMBL" id="MBJ3811914.1"/>
    </source>
</evidence>
<dbReference type="CDD" id="cd00063">
    <property type="entry name" value="FN3"/>
    <property type="match status" value="2"/>
</dbReference>
<comment type="caution">
    <text evidence="5">The sequence shown here is derived from an EMBL/GenBank/DDBJ whole genome shotgun (WGS) entry which is preliminary data.</text>
</comment>
<dbReference type="InterPro" id="IPR013783">
    <property type="entry name" value="Ig-like_fold"/>
</dbReference>
<keyword evidence="1" id="KW-0378">Hydrolase</keyword>
<keyword evidence="2" id="KW-0119">Carbohydrate metabolism</keyword>
<evidence type="ECO:0000256" key="1">
    <source>
        <dbReference type="ARBA" id="ARBA00023295"/>
    </source>
</evidence>
<feature type="region of interest" description="Disordered" evidence="3">
    <location>
        <begin position="1"/>
        <end position="30"/>
    </location>
</feature>
<dbReference type="PANTHER" id="PTHR46957:SF3">
    <property type="entry name" value="CYTOKINE RECEPTOR"/>
    <property type="match status" value="1"/>
</dbReference>
<dbReference type="Gene3D" id="2.60.40.10">
    <property type="entry name" value="Immunoglobulins"/>
    <property type="match status" value="3"/>
</dbReference>
<feature type="region of interest" description="Disordered" evidence="3">
    <location>
        <begin position="136"/>
        <end position="174"/>
    </location>
</feature>
<dbReference type="Proteomes" id="UP000634780">
    <property type="component" value="Unassembled WGS sequence"/>
</dbReference>
<gene>
    <name evidence="5" type="ORF">JGB26_33350</name>
</gene>
<evidence type="ECO:0000256" key="3">
    <source>
        <dbReference type="SAM" id="MobiDB-lite"/>
    </source>
</evidence>
<name>A0ABS0XFC2_9ACTN</name>
<dbReference type="InterPro" id="IPR003961">
    <property type="entry name" value="FN3_dom"/>
</dbReference>
<evidence type="ECO:0000259" key="4">
    <source>
        <dbReference type="PROSITE" id="PS50853"/>
    </source>
</evidence>
<proteinExistence type="predicted"/>